<comment type="similarity">
    <text evidence="1">Belongs to the short-chain dehydrogenases/reductases (SDR) family.</text>
</comment>
<evidence type="ECO:0000256" key="3">
    <source>
        <dbReference type="SAM" id="MobiDB-lite"/>
    </source>
</evidence>
<dbReference type="Proteomes" id="UP001139207">
    <property type="component" value="Unassembled WGS sequence"/>
</dbReference>
<keyword evidence="5" id="KW-1185">Reference proteome</keyword>
<evidence type="ECO:0000313" key="4">
    <source>
        <dbReference type="EMBL" id="MCJ7857379.1"/>
    </source>
</evidence>
<reference evidence="4" key="1">
    <citation type="submission" date="2022-04" db="EMBL/GenBank/DDBJ databases">
        <title>Corynebacterium kalidii LD5P10.</title>
        <authorList>
            <person name="Sun J.Q."/>
        </authorList>
    </citation>
    <scope>NUCLEOTIDE SEQUENCE</scope>
    <source>
        <strain evidence="4">LD5P10</strain>
    </source>
</reference>
<comment type="caution">
    <text evidence="4">The sequence shown here is derived from an EMBL/GenBank/DDBJ whole genome shotgun (WGS) entry which is preliminary data.</text>
</comment>
<dbReference type="AlphaFoldDB" id="A0A9X1WE79"/>
<dbReference type="InterPro" id="IPR002347">
    <property type="entry name" value="SDR_fam"/>
</dbReference>
<evidence type="ECO:0000313" key="5">
    <source>
        <dbReference type="Proteomes" id="UP001139207"/>
    </source>
</evidence>
<evidence type="ECO:0000256" key="2">
    <source>
        <dbReference type="ARBA" id="ARBA00023002"/>
    </source>
</evidence>
<dbReference type="EMBL" id="JALIEA010000007">
    <property type="protein sequence ID" value="MCJ7857379.1"/>
    <property type="molecule type" value="Genomic_DNA"/>
</dbReference>
<name>A0A9X1WE79_9CORY</name>
<organism evidence="4 5">
    <name type="scientific">Corynebacterium kalidii</name>
    <dbReference type="NCBI Taxonomy" id="2931982"/>
    <lineage>
        <taxon>Bacteria</taxon>
        <taxon>Bacillati</taxon>
        <taxon>Actinomycetota</taxon>
        <taxon>Actinomycetes</taxon>
        <taxon>Mycobacteriales</taxon>
        <taxon>Corynebacteriaceae</taxon>
        <taxon>Corynebacterium</taxon>
    </lineage>
</organism>
<evidence type="ECO:0000256" key="1">
    <source>
        <dbReference type="ARBA" id="ARBA00006484"/>
    </source>
</evidence>
<dbReference type="CDD" id="cd05233">
    <property type="entry name" value="SDR_c"/>
    <property type="match status" value="1"/>
</dbReference>
<dbReference type="PANTHER" id="PTHR48107">
    <property type="entry name" value="NADPH-DEPENDENT ALDEHYDE REDUCTASE-LIKE PROTEIN, CHLOROPLASTIC-RELATED"/>
    <property type="match status" value="1"/>
</dbReference>
<dbReference type="PANTHER" id="PTHR48107:SF7">
    <property type="entry name" value="RE15974P"/>
    <property type="match status" value="1"/>
</dbReference>
<gene>
    <name evidence="4" type="ORF">MUN33_01420</name>
</gene>
<dbReference type="RefSeq" id="WP_244803131.1">
    <property type="nucleotide sequence ID" value="NZ_JALIEA010000007.1"/>
</dbReference>
<feature type="region of interest" description="Disordered" evidence="3">
    <location>
        <begin position="148"/>
        <end position="169"/>
    </location>
</feature>
<dbReference type="PRINTS" id="PR00081">
    <property type="entry name" value="GDHRDH"/>
</dbReference>
<dbReference type="Pfam" id="PF13561">
    <property type="entry name" value="adh_short_C2"/>
    <property type="match status" value="2"/>
</dbReference>
<keyword evidence="2" id="KW-0560">Oxidoreductase</keyword>
<dbReference type="InterPro" id="IPR020904">
    <property type="entry name" value="Sc_DH/Rdtase_CS"/>
</dbReference>
<accession>A0A9X1WE79</accession>
<dbReference type="InterPro" id="IPR036291">
    <property type="entry name" value="NAD(P)-bd_dom_sf"/>
</dbReference>
<sequence>MTGRLPLAGKTALVTGVSRRRGIGFGVARTLAALGANVVIHHHRDHDLRLPWGGDDLDAVRDGVRSSLSGDALFSDVPADLSDAANIDAVLDAAFALTGQLDILVCNHARSGDDGSILDMTADRLDAFWNTNTRSSLLLTAEFARRKSGARTEHPARPGEPVPSRGPFDEPVGRVFWMTSGQLDGPMPGEVAYATSKAALAGVTKTVAAELMRLGIVLNTVNPGPVNTGYLDADTSDRDLDALDERFTSLPFGRVGVPDDPAHLIGWLSTQDGAWIVGQVLTSDGGFSLT</sequence>
<dbReference type="PROSITE" id="PS00061">
    <property type="entry name" value="ADH_SHORT"/>
    <property type="match status" value="1"/>
</dbReference>
<dbReference type="SUPFAM" id="SSF51735">
    <property type="entry name" value="NAD(P)-binding Rossmann-fold domains"/>
    <property type="match status" value="1"/>
</dbReference>
<proteinExistence type="inferred from homology"/>
<dbReference type="Gene3D" id="3.40.50.720">
    <property type="entry name" value="NAD(P)-binding Rossmann-like Domain"/>
    <property type="match status" value="1"/>
</dbReference>
<protein>
    <submittedName>
        <fullName evidence="4">SDR family oxidoreductase</fullName>
    </submittedName>
</protein>
<dbReference type="GO" id="GO:0016614">
    <property type="term" value="F:oxidoreductase activity, acting on CH-OH group of donors"/>
    <property type="evidence" value="ECO:0007669"/>
    <property type="project" value="UniProtKB-ARBA"/>
</dbReference>